<accession>A0A6A6HZV4</accession>
<evidence type="ECO:0000313" key="2">
    <source>
        <dbReference type="EMBL" id="KAF2243566.1"/>
    </source>
</evidence>
<dbReference type="RefSeq" id="XP_033678570.1">
    <property type="nucleotide sequence ID" value="XM_033834506.1"/>
</dbReference>
<sequence>MCTADSVLTANESFDLSIAMELSNSSSNATNESGGGQKGNSATTSGFDRIANAANATPAEPSSSISSKLKDATSDGHGASSTPFNSRSEYSPPESSREGKSKDTTPSNHGHLLGSPSNNASLPQQPELSTSANASSHHGLPLPHRPARQTSNALASSASTNARISKRKASASSPLPSPNVTATANGKPRIPIPVPTARLNTSTVSMALYKQVVEQNKWLAARNAELEAENKRLGSVVGGLRDRVLGMKLERLGVGIGYTCEGREGERGTIERDLVEDGKARVVTNMPGAFESTDELYADVDADADTNADPSTRLQYLLVNGGGIQLSVQDRGT</sequence>
<evidence type="ECO:0000256" key="1">
    <source>
        <dbReference type="SAM" id="MobiDB-lite"/>
    </source>
</evidence>
<protein>
    <submittedName>
        <fullName evidence="2">Uncharacterized protein</fullName>
    </submittedName>
</protein>
<feature type="compositionally biased region" description="Low complexity" evidence="1">
    <location>
        <begin position="150"/>
        <end position="163"/>
    </location>
</feature>
<feature type="region of interest" description="Disordered" evidence="1">
    <location>
        <begin position="25"/>
        <end position="194"/>
    </location>
</feature>
<proteinExistence type="predicted"/>
<name>A0A6A6HZV4_9PLEO</name>
<gene>
    <name evidence="2" type="ORF">BU26DRAFT_581785</name>
</gene>
<dbReference type="AlphaFoldDB" id="A0A6A6HZV4"/>
<feature type="compositionally biased region" description="Polar residues" evidence="1">
    <location>
        <begin position="115"/>
        <end position="136"/>
    </location>
</feature>
<dbReference type="GeneID" id="54587836"/>
<evidence type="ECO:0000313" key="3">
    <source>
        <dbReference type="Proteomes" id="UP000800094"/>
    </source>
</evidence>
<organism evidence="2 3">
    <name type="scientific">Trematosphaeria pertusa</name>
    <dbReference type="NCBI Taxonomy" id="390896"/>
    <lineage>
        <taxon>Eukaryota</taxon>
        <taxon>Fungi</taxon>
        <taxon>Dikarya</taxon>
        <taxon>Ascomycota</taxon>
        <taxon>Pezizomycotina</taxon>
        <taxon>Dothideomycetes</taxon>
        <taxon>Pleosporomycetidae</taxon>
        <taxon>Pleosporales</taxon>
        <taxon>Massarineae</taxon>
        <taxon>Trematosphaeriaceae</taxon>
        <taxon>Trematosphaeria</taxon>
    </lineage>
</organism>
<dbReference type="Proteomes" id="UP000800094">
    <property type="component" value="Unassembled WGS sequence"/>
</dbReference>
<dbReference type="EMBL" id="ML987205">
    <property type="protein sequence ID" value="KAF2243566.1"/>
    <property type="molecule type" value="Genomic_DNA"/>
</dbReference>
<keyword evidence="3" id="KW-1185">Reference proteome</keyword>
<reference evidence="2" key="1">
    <citation type="journal article" date="2020" name="Stud. Mycol.">
        <title>101 Dothideomycetes genomes: a test case for predicting lifestyles and emergence of pathogens.</title>
        <authorList>
            <person name="Haridas S."/>
            <person name="Albert R."/>
            <person name="Binder M."/>
            <person name="Bloem J."/>
            <person name="Labutti K."/>
            <person name="Salamov A."/>
            <person name="Andreopoulos B."/>
            <person name="Baker S."/>
            <person name="Barry K."/>
            <person name="Bills G."/>
            <person name="Bluhm B."/>
            <person name="Cannon C."/>
            <person name="Castanera R."/>
            <person name="Culley D."/>
            <person name="Daum C."/>
            <person name="Ezra D."/>
            <person name="Gonzalez J."/>
            <person name="Henrissat B."/>
            <person name="Kuo A."/>
            <person name="Liang C."/>
            <person name="Lipzen A."/>
            <person name="Lutzoni F."/>
            <person name="Magnuson J."/>
            <person name="Mondo S."/>
            <person name="Nolan M."/>
            <person name="Ohm R."/>
            <person name="Pangilinan J."/>
            <person name="Park H.-J."/>
            <person name="Ramirez L."/>
            <person name="Alfaro M."/>
            <person name="Sun H."/>
            <person name="Tritt A."/>
            <person name="Yoshinaga Y."/>
            <person name="Zwiers L.-H."/>
            <person name="Turgeon B."/>
            <person name="Goodwin S."/>
            <person name="Spatafora J."/>
            <person name="Crous P."/>
            <person name="Grigoriev I."/>
        </authorList>
    </citation>
    <scope>NUCLEOTIDE SEQUENCE</scope>
    <source>
        <strain evidence="2">CBS 122368</strain>
    </source>
</reference>